<organism evidence="1 2">
    <name type="scientific">Trichinella murrelli</name>
    <dbReference type="NCBI Taxonomy" id="144512"/>
    <lineage>
        <taxon>Eukaryota</taxon>
        <taxon>Metazoa</taxon>
        <taxon>Ecdysozoa</taxon>
        <taxon>Nematoda</taxon>
        <taxon>Enoplea</taxon>
        <taxon>Dorylaimia</taxon>
        <taxon>Trichinellida</taxon>
        <taxon>Trichinellidae</taxon>
        <taxon>Trichinella</taxon>
    </lineage>
</organism>
<protein>
    <submittedName>
        <fullName evidence="1">Uncharacterized protein</fullName>
    </submittedName>
</protein>
<gene>
    <name evidence="1" type="ORF">T05_14123</name>
</gene>
<sequence length="33" mass="3631">MHFPLLSSAGMLPDKIHPNGELTLRWIVGSEAL</sequence>
<comment type="caution">
    <text evidence="1">The sequence shown here is derived from an EMBL/GenBank/DDBJ whole genome shotgun (WGS) entry which is preliminary data.</text>
</comment>
<name>A0A0V0SNM3_9BILA</name>
<keyword evidence="2" id="KW-1185">Reference proteome</keyword>
<dbReference type="EMBL" id="JYDJ01004339">
    <property type="protein sequence ID" value="KRX28591.1"/>
    <property type="molecule type" value="Genomic_DNA"/>
</dbReference>
<dbReference type="Proteomes" id="UP000055048">
    <property type="component" value="Unassembled WGS sequence"/>
</dbReference>
<proteinExistence type="predicted"/>
<evidence type="ECO:0000313" key="2">
    <source>
        <dbReference type="Proteomes" id="UP000055048"/>
    </source>
</evidence>
<dbReference type="AlphaFoldDB" id="A0A0V0SNM3"/>
<accession>A0A0V0SNM3</accession>
<reference evidence="1 2" key="1">
    <citation type="submission" date="2015-01" db="EMBL/GenBank/DDBJ databases">
        <title>Evolution of Trichinella species and genotypes.</title>
        <authorList>
            <person name="Korhonen P.K."/>
            <person name="Edoardo P."/>
            <person name="Giuseppe L.R."/>
            <person name="Gasser R.B."/>
        </authorList>
    </citation>
    <scope>NUCLEOTIDE SEQUENCE [LARGE SCALE GENOMIC DNA]</scope>
    <source>
        <strain evidence="1">ISS417</strain>
    </source>
</reference>
<evidence type="ECO:0000313" key="1">
    <source>
        <dbReference type="EMBL" id="KRX28591.1"/>
    </source>
</evidence>